<reference evidence="4 5" key="1">
    <citation type="submission" date="2018-08" db="EMBL/GenBank/DDBJ databases">
        <title>Genomic Encyclopedia of Type Strains, Phase IV (KMG-IV): sequencing the most valuable type-strain genomes for metagenomic binning, comparative biology and taxonomic classification.</title>
        <authorList>
            <person name="Goeker M."/>
        </authorList>
    </citation>
    <scope>NUCLEOTIDE SEQUENCE [LARGE SCALE GENOMIC DNA]</scope>
    <source>
        <strain evidence="4 5">DSM 23923</strain>
    </source>
</reference>
<feature type="domain" description="Right handed beta helix" evidence="3">
    <location>
        <begin position="1320"/>
        <end position="1439"/>
    </location>
</feature>
<keyword evidence="2" id="KW-0732">Signal</keyword>
<feature type="region of interest" description="Disordered" evidence="1">
    <location>
        <begin position="34"/>
        <end position="64"/>
    </location>
</feature>
<sequence>MMKEFLHKKRINLWLCLLVLVTTLFITGTVFADDDLPSETPQPDAPVSEELQVEDSSEEIPPDELGVVEDEVTIDDLLPVEEASNESESTGEDTSEEAVEISPDLESSEISEIVEDETNVEIVDEGGDPIDFASQESAELISAGDPYWKVGTTYYSVVESEDDCYSGTSVGAGTCWVSSTPIATALEKIEGGLLPTDRKLYVLDGSYSGDLNISGTYLSQLNGLIGVNGSANTTIIGNVSLNGNLGGFTLSGFSITGGVQITDSVGNILLSDLNISNPDGDGIHISTSSDGYHSGTVTMVDVDSSGNLGTGAYIKANNTIKITNSSFNSNGGEDGVDDAVNALYLDTIAPGKQVILNGVSASNNHGTGILINAGSATIKNVVANDNVSLSNTDFGYGLKLSSSTSSLLSLENVITKNNQSDGVNVEGNANTINMKNLETSTNGGIGTHAITLGSVTVNKLKAENNGLDGLYIMAGKVVTLSSITSRFNDGNGIDVEDFTNWTYDEINDIWLGTVIGPSIVTLNSPKTGGGAAANISEGNAGYGVYIRSKGNITVSNTDSFSNDSTGMVLDNCVADYNTGVCQGTGTVTVNVTIPNWVNGVYDNGLNGFWISSKNNVAISDTEVHSNHEEYGIWLDTSGTIKLERVKSYENGKTGAYLDNLDGINKSVTLIDSEFDNNIGSGLEVYSRGAIILNAVSAADNQSPVNSWLDYSPISVFDKVSDDMTDVWGIEGKGEEVTFRLESSEFDLKFELRDGSNNIVQTINGGSDVSFTCTLNNMEIYQIYVSNNVAGESGGYILSVNDADHQHALYPGSGVVLDNSSVKANVTIAGSKNNLYNSFDNNDSFGLKVASFGTISISNANASGNFRTGLSLYNPTSTSAVTVQDKSLTPASMFNDNGWEGLYIRTKGIITVYGIAAATDNGFSGMNLDNCIFDDALSVCTGSGVINLTSITAEMNSGTGLLVNSKGNISLTNVSANENNEKGMVVSNQFNGSVGNITLKSVSAEDNNDTGISLTTNGLVTLSAITTRHNFKTTGTLNDGDAVSEYYNADLRPDRWDFDAQAGVNLSFRLYPSDDPNLDINSFTGNLALFDADGVQVSFDSYNLTNQNLIATWTPSTSGHYYLEVIDDNVHSGFYRLSMNNENFSDIVTYYVDGLSIQAGKNVTFSGSEPSYLNHNSLTGLFVQTPANISLLNVEARSNGTEGAVLDNQSMINGIGNINVSGASESSRCVFNANGWEGLKILTNGTVNMNYLGATNNGSDGIKVQSQKTVTGRNFDLNGNFRSGLKITSIGMITLSNVSAGGNDYGLNLNTYSGTGNITLTGDNYFIDNESAGLYAYTSTGAIALSGITAEGTTFNGVEARTTLGTITLSNADIRDSGYSGAYLTSDAAINLLNVCSWMNGSGNDGDGLHIAASSTTKVTISNSNFMSNEGNGIEIEYEGTRPRPVLSMISTTYFGNDTDYDRVPSEANLRFSAW</sequence>
<feature type="compositionally biased region" description="Acidic residues" evidence="1">
    <location>
        <begin position="51"/>
        <end position="64"/>
    </location>
</feature>
<dbReference type="RefSeq" id="WP_116225643.1">
    <property type="nucleotide sequence ID" value="NZ_AP018437.1"/>
</dbReference>
<gene>
    <name evidence="4" type="ORF">DFR64_2372</name>
</gene>
<feature type="domain" description="Right handed beta helix" evidence="3">
    <location>
        <begin position="583"/>
        <end position="691"/>
    </location>
</feature>
<feature type="chain" id="PRO_5017726863" description="Right handed beta helix domain-containing protein" evidence="2">
    <location>
        <begin position="33"/>
        <end position="1474"/>
    </location>
</feature>
<dbReference type="InterPro" id="IPR012334">
    <property type="entry name" value="Pectin_lyas_fold"/>
</dbReference>
<keyword evidence="5" id="KW-1185">Reference proteome</keyword>
<feature type="domain" description="Right handed beta helix" evidence="3">
    <location>
        <begin position="367"/>
        <end position="501"/>
    </location>
</feature>
<feature type="signal peptide" evidence="2">
    <location>
        <begin position="1"/>
        <end position="32"/>
    </location>
</feature>
<evidence type="ECO:0000256" key="1">
    <source>
        <dbReference type="SAM" id="MobiDB-lite"/>
    </source>
</evidence>
<evidence type="ECO:0000313" key="5">
    <source>
        <dbReference type="Proteomes" id="UP000256388"/>
    </source>
</evidence>
<dbReference type="InterPro" id="IPR006626">
    <property type="entry name" value="PbH1"/>
</dbReference>
<accession>A0A3E0A9F2</accession>
<dbReference type="Pfam" id="PF13229">
    <property type="entry name" value="Beta_helix"/>
    <property type="match status" value="3"/>
</dbReference>
<name>A0A3E0A9F2_9CHLR</name>
<dbReference type="Proteomes" id="UP000256388">
    <property type="component" value="Unassembled WGS sequence"/>
</dbReference>
<dbReference type="InterPro" id="IPR039448">
    <property type="entry name" value="Beta_helix"/>
</dbReference>
<evidence type="ECO:0000256" key="2">
    <source>
        <dbReference type="SAM" id="SignalP"/>
    </source>
</evidence>
<comment type="caution">
    <text evidence="4">The sequence shown here is derived from an EMBL/GenBank/DDBJ whole genome shotgun (WGS) entry which is preliminary data.</text>
</comment>
<dbReference type="SUPFAM" id="SSF51126">
    <property type="entry name" value="Pectin lyase-like"/>
    <property type="match status" value="2"/>
</dbReference>
<dbReference type="SMART" id="SM00710">
    <property type="entry name" value="PbH1"/>
    <property type="match status" value="21"/>
</dbReference>
<dbReference type="Gene3D" id="2.60.120.380">
    <property type="match status" value="1"/>
</dbReference>
<evidence type="ECO:0000259" key="3">
    <source>
        <dbReference type="Pfam" id="PF13229"/>
    </source>
</evidence>
<protein>
    <recommendedName>
        <fullName evidence="3">Right handed beta helix domain-containing protein</fullName>
    </recommendedName>
</protein>
<proteinExistence type="predicted"/>
<dbReference type="Gene3D" id="2.160.20.10">
    <property type="entry name" value="Single-stranded right-handed beta-helix, Pectin lyase-like"/>
    <property type="match status" value="3"/>
</dbReference>
<dbReference type="InterPro" id="IPR011050">
    <property type="entry name" value="Pectin_lyase_fold/virulence"/>
</dbReference>
<feature type="compositionally biased region" description="Acidic residues" evidence="1">
    <location>
        <begin position="83"/>
        <end position="99"/>
    </location>
</feature>
<feature type="region of interest" description="Disordered" evidence="1">
    <location>
        <begin position="80"/>
        <end position="106"/>
    </location>
</feature>
<evidence type="ECO:0000313" key="4">
    <source>
        <dbReference type="EMBL" id="REG07168.1"/>
    </source>
</evidence>
<organism evidence="4 5">
    <name type="scientific">Pelolinea submarina</name>
    <dbReference type="NCBI Taxonomy" id="913107"/>
    <lineage>
        <taxon>Bacteria</taxon>
        <taxon>Bacillati</taxon>
        <taxon>Chloroflexota</taxon>
        <taxon>Anaerolineae</taxon>
        <taxon>Anaerolineales</taxon>
        <taxon>Anaerolineaceae</taxon>
        <taxon>Pelolinea</taxon>
    </lineage>
</organism>
<dbReference type="EMBL" id="QUMS01000003">
    <property type="protein sequence ID" value="REG07168.1"/>
    <property type="molecule type" value="Genomic_DNA"/>
</dbReference>